<dbReference type="InterPro" id="IPR036236">
    <property type="entry name" value="Znf_C2H2_sf"/>
</dbReference>
<reference evidence="14" key="1">
    <citation type="journal article" date="2018" name="DNA Res.">
        <title>Multiple hybrid de novo genome assembly of finger millet, an orphan allotetraploid crop.</title>
        <authorList>
            <person name="Hatakeyama M."/>
            <person name="Aluri S."/>
            <person name="Balachadran M.T."/>
            <person name="Sivarajan S.R."/>
            <person name="Patrignani A."/>
            <person name="Gruter S."/>
            <person name="Poveda L."/>
            <person name="Shimizu-Inatsugi R."/>
            <person name="Baeten J."/>
            <person name="Francoijs K.J."/>
            <person name="Nataraja K.N."/>
            <person name="Reddy Y.A.N."/>
            <person name="Phadnis S."/>
            <person name="Ravikumar R.L."/>
            <person name="Schlapbach R."/>
            <person name="Sreeman S.M."/>
            <person name="Shimizu K.K."/>
        </authorList>
    </citation>
    <scope>NUCLEOTIDE SEQUENCE</scope>
</reference>
<dbReference type="GO" id="GO:0003700">
    <property type="term" value="F:DNA-binding transcription factor activity"/>
    <property type="evidence" value="ECO:0007669"/>
    <property type="project" value="TreeGrafter"/>
</dbReference>
<feature type="region of interest" description="Disordered" evidence="12">
    <location>
        <begin position="298"/>
        <end position="336"/>
    </location>
</feature>
<dbReference type="InterPro" id="IPR013087">
    <property type="entry name" value="Znf_C2H2_type"/>
</dbReference>
<organism evidence="14 15">
    <name type="scientific">Eleusine coracana subsp. coracana</name>
    <dbReference type="NCBI Taxonomy" id="191504"/>
    <lineage>
        <taxon>Eukaryota</taxon>
        <taxon>Viridiplantae</taxon>
        <taxon>Streptophyta</taxon>
        <taxon>Embryophyta</taxon>
        <taxon>Tracheophyta</taxon>
        <taxon>Spermatophyta</taxon>
        <taxon>Magnoliopsida</taxon>
        <taxon>Liliopsida</taxon>
        <taxon>Poales</taxon>
        <taxon>Poaceae</taxon>
        <taxon>PACMAD clade</taxon>
        <taxon>Chloridoideae</taxon>
        <taxon>Cynodonteae</taxon>
        <taxon>Eleusininae</taxon>
        <taxon>Eleusine</taxon>
    </lineage>
</organism>
<protein>
    <recommendedName>
        <fullName evidence="9">Protein EARLY HEADING DATE 2</fullName>
    </recommendedName>
    <alternativeName>
        <fullName evidence="10">Protein RICE INDETERMINATE 1</fullName>
    </alternativeName>
</protein>
<dbReference type="Pfam" id="PF22992">
    <property type="entry name" value="C2CH-4th_BIRD-IDD"/>
    <property type="match status" value="1"/>
</dbReference>
<dbReference type="GO" id="GO:0008270">
    <property type="term" value="F:zinc ion binding"/>
    <property type="evidence" value="ECO:0007669"/>
    <property type="project" value="UniProtKB-KW"/>
</dbReference>
<feature type="region of interest" description="Disordered" evidence="12">
    <location>
        <begin position="570"/>
        <end position="609"/>
    </location>
</feature>
<name>A0AAV5EVV6_ELECO</name>
<evidence type="ECO:0000256" key="9">
    <source>
        <dbReference type="ARBA" id="ARBA00072973"/>
    </source>
</evidence>
<feature type="compositionally biased region" description="Low complexity" evidence="12">
    <location>
        <begin position="23"/>
        <end position="48"/>
    </location>
</feature>
<evidence type="ECO:0000256" key="7">
    <source>
        <dbReference type="ARBA" id="ARBA00023163"/>
    </source>
</evidence>
<keyword evidence="5" id="KW-0805">Transcription regulation</keyword>
<evidence type="ECO:0000259" key="13">
    <source>
        <dbReference type="PROSITE" id="PS50157"/>
    </source>
</evidence>
<dbReference type="GO" id="GO:0005634">
    <property type="term" value="C:nucleus"/>
    <property type="evidence" value="ECO:0007669"/>
    <property type="project" value="TreeGrafter"/>
</dbReference>
<dbReference type="InterPro" id="IPR055187">
    <property type="entry name" value="C2CH-3rd_BIRD-IDD"/>
</dbReference>
<dbReference type="Pfam" id="PF22995">
    <property type="entry name" value="C2CH-3rd_BIRD-IDD"/>
    <property type="match status" value="1"/>
</dbReference>
<dbReference type="SMART" id="SM00355">
    <property type="entry name" value="ZnF_C2H2"/>
    <property type="match status" value="2"/>
</dbReference>
<feature type="region of interest" description="Disordered" evidence="12">
    <location>
        <begin position="351"/>
        <end position="411"/>
    </location>
</feature>
<keyword evidence="2" id="KW-0677">Repeat</keyword>
<dbReference type="AlphaFoldDB" id="A0AAV5EVV6"/>
<keyword evidence="15" id="KW-1185">Reference proteome</keyword>
<dbReference type="InterPro" id="IPR055186">
    <property type="entry name" value="C2H2-2nd_BIRD-IDD"/>
</dbReference>
<dbReference type="Proteomes" id="UP001054889">
    <property type="component" value="Unassembled WGS sequence"/>
</dbReference>
<evidence type="ECO:0000256" key="12">
    <source>
        <dbReference type="SAM" id="MobiDB-lite"/>
    </source>
</evidence>
<accession>A0AAV5EVV6</accession>
<dbReference type="PANTHER" id="PTHR10593">
    <property type="entry name" value="SERINE/THREONINE-PROTEIN KINASE RIO"/>
    <property type="match status" value="1"/>
</dbReference>
<feature type="compositionally biased region" description="Polar residues" evidence="12">
    <location>
        <begin position="598"/>
        <end position="609"/>
    </location>
</feature>
<keyword evidence="7" id="KW-0804">Transcription</keyword>
<evidence type="ECO:0000256" key="1">
    <source>
        <dbReference type="ARBA" id="ARBA00022723"/>
    </source>
</evidence>
<dbReference type="FunFam" id="3.30.160.60:FF:000131">
    <property type="entry name" value="protein indeterminate-domain 5, chloroplastic-like"/>
    <property type="match status" value="1"/>
</dbReference>
<evidence type="ECO:0000313" key="14">
    <source>
        <dbReference type="EMBL" id="GJN26718.1"/>
    </source>
</evidence>
<reference evidence="14" key="2">
    <citation type="submission" date="2021-12" db="EMBL/GenBank/DDBJ databases">
        <title>Resequencing data analysis of finger millet.</title>
        <authorList>
            <person name="Hatakeyama M."/>
            <person name="Aluri S."/>
            <person name="Balachadran M.T."/>
            <person name="Sivarajan S.R."/>
            <person name="Poveda L."/>
            <person name="Shimizu-Inatsugi R."/>
            <person name="Schlapbach R."/>
            <person name="Sreeman S.M."/>
            <person name="Shimizu K.K."/>
        </authorList>
    </citation>
    <scope>NUCLEOTIDE SEQUENCE</scope>
</reference>
<sequence length="609" mass="63193">MASNSSAAFFGIRDGDQQDQIKPLISPQQHQQQLAAALPGVADAATVAPGHGAPSVAPPPPKKKRTLPGKSLSNSDPDAEVIALSPKTLLATNRFVCEVCNKGFQREQNLQLHRRGHNLPWKLKQKNPLQAQRRRVYLCPEPTCVHHDPSRALGDLTGIKKHFCRKHGEKKWKCDKCSKRYAVQSDWKAHSKICGTREYRCDCGTLFSRRDSFITHRAFCDALAQESARLPPTSLSSLTSHLYGGAANAGNMALSLSQVGSHFHSALHDAHHHPSPDLLRLGGGGGIAARLDHLLSPSGGASAFRPPPHQAPPFFLNNADFGGDDATAGNGGPHHSFLQSAKPFHGLMQLPDLQGNGAGGGPGGPTNMFNLGFFANNGNSSGSSHDHASQQQGGGLMSNDQFSGGGGGGSDASAAAGIFGGNYVGGGGGDHVQPQGGGLYNDQQQAGGGMLPQMSATALLQKAAQMGATSSANGGGAAAMFRGFVGATSPHVRPAAAAHMEQQQQQGDANLNDLMNSLAAGGGGMFAGNPGGMFDPRQLCEMEQEVKKFGQGDMTRDFLGVGGGGIVRGISTPRGGGGGGGDHQSSSDMSSLEAEMNKSASSFNGGRMA</sequence>
<comment type="caution">
    <text evidence="14">The sequence shown here is derived from an EMBL/GenBank/DDBJ whole genome shotgun (WGS) entry which is preliminary data.</text>
</comment>
<keyword evidence="6" id="KW-0010">Activator</keyword>
<proteinExistence type="predicted"/>
<evidence type="ECO:0000256" key="3">
    <source>
        <dbReference type="ARBA" id="ARBA00022771"/>
    </source>
</evidence>
<feature type="domain" description="C2H2-type" evidence="13">
    <location>
        <begin position="95"/>
        <end position="117"/>
    </location>
</feature>
<dbReference type="Pfam" id="PF12874">
    <property type="entry name" value="zf-met"/>
    <property type="match status" value="1"/>
</dbReference>
<dbReference type="Gene3D" id="3.30.160.60">
    <property type="entry name" value="Classic Zinc Finger"/>
    <property type="match status" value="2"/>
</dbReference>
<dbReference type="PANTHER" id="PTHR10593:SF127">
    <property type="entry name" value="OS04G0566400 PROTEIN"/>
    <property type="match status" value="1"/>
</dbReference>
<dbReference type="FunFam" id="3.30.160.60:FF:000554">
    <property type="entry name" value="protein indeterminate-domain 12-like"/>
    <property type="match status" value="1"/>
</dbReference>
<dbReference type="InterPro" id="IPR031140">
    <property type="entry name" value="IDD1-16"/>
</dbReference>
<evidence type="ECO:0000256" key="5">
    <source>
        <dbReference type="ARBA" id="ARBA00023015"/>
    </source>
</evidence>
<gene>
    <name evidence="14" type="primary">gb14673</name>
    <name evidence="14" type="ORF">PR202_gb14673</name>
</gene>
<evidence type="ECO:0000256" key="10">
    <source>
        <dbReference type="ARBA" id="ARBA00083437"/>
    </source>
</evidence>
<evidence type="ECO:0000256" key="4">
    <source>
        <dbReference type="ARBA" id="ARBA00022833"/>
    </source>
</evidence>
<keyword evidence="1" id="KW-0479">Metal-binding</keyword>
<evidence type="ECO:0000256" key="8">
    <source>
        <dbReference type="ARBA" id="ARBA00059785"/>
    </source>
</evidence>
<feature type="region of interest" description="Disordered" evidence="12">
    <location>
        <begin position="1"/>
        <end position="78"/>
    </location>
</feature>
<comment type="function">
    <text evidence="8">Transcription activator that acts as a flowering master switch in both long and short days, independently of the circadian clock. Promotes flowering upstream of HD1 by up-regulating FTL1, FTL4, FTL5, FTL6, EHD1, HD3A and RFT1. Seems to repress FTL11 expression. May recognize the consensus motif 5'-TTTGTCGTAAT-3' in target gene promoters.</text>
</comment>
<evidence type="ECO:0000256" key="11">
    <source>
        <dbReference type="PROSITE-ProRule" id="PRU00042"/>
    </source>
</evidence>
<dbReference type="PROSITE" id="PS00028">
    <property type="entry name" value="ZINC_FINGER_C2H2_1"/>
    <property type="match status" value="1"/>
</dbReference>
<keyword evidence="4" id="KW-0862">Zinc</keyword>
<evidence type="ECO:0000256" key="2">
    <source>
        <dbReference type="ARBA" id="ARBA00022737"/>
    </source>
</evidence>
<dbReference type="InterPro" id="IPR055185">
    <property type="entry name" value="C2CH-4th_BIRD-IDD"/>
</dbReference>
<dbReference type="PROSITE" id="PS50157">
    <property type="entry name" value="ZINC_FINGER_C2H2_2"/>
    <property type="match status" value="1"/>
</dbReference>
<dbReference type="Pfam" id="PF22996">
    <property type="entry name" value="C2H2-2nd_BIRD-IDD"/>
    <property type="match status" value="1"/>
</dbReference>
<dbReference type="SUPFAM" id="SSF57667">
    <property type="entry name" value="beta-beta-alpha zinc fingers"/>
    <property type="match status" value="1"/>
</dbReference>
<keyword evidence="3 11" id="KW-0863">Zinc-finger</keyword>
<evidence type="ECO:0000313" key="15">
    <source>
        <dbReference type="Proteomes" id="UP001054889"/>
    </source>
</evidence>
<dbReference type="EMBL" id="BQKI01000079">
    <property type="protein sequence ID" value="GJN26718.1"/>
    <property type="molecule type" value="Genomic_DNA"/>
</dbReference>
<evidence type="ECO:0000256" key="6">
    <source>
        <dbReference type="ARBA" id="ARBA00023159"/>
    </source>
</evidence>